<name>A0A9W9AGY2_9AGAR</name>
<feature type="signal peptide" evidence="1">
    <location>
        <begin position="1"/>
        <end position="33"/>
    </location>
</feature>
<comment type="caution">
    <text evidence="2">The sequence shown here is derived from an EMBL/GenBank/DDBJ whole genome shotgun (WGS) entry which is preliminary data.</text>
</comment>
<organism evidence="2 3">
    <name type="scientific">Lentinula aciculospora</name>
    <dbReference type="NCBI Taxonomy" id="153920"/>
    <lineage>
        <taxon>Eukaryota</taxon>
        <taxon>Fungi</taxon>
        <taxon>Dikarya</taxon>
        <taxon>Basidiomycota</taxon>
        <taxon>Agaricomycotina</taxon>
        <taxon>Agaricomycetes</taxon>
        <taxon>Agaricomycetidae</taxon>
        <taxon>Agaricales</taxon>
        <taxon>Marasmiineae</taxon>
        <taxon>Omphalotaceae</taxon>
        <taxon>Lentinula</taxon>
    </lineage>
</organism>
<proteinExistence type="predicted"/>
<feature type="chain" id="PRO_5040807202" evidence="1">
    <location>
        <begin position="34"/>
        <end position="219"/>
    </location>
</feature>
<gene>
    <name evidence="2" type="ORF">J3R30DRAFT_2193069</name>
</gene>
<keyword evidence="1" id="KW-0732">Signal</keyword>
<keyword evidence="3" id="KW-1185">Reference proteome</keyword>
<reference evidence="2" key="1">
    <citation type="submission" date="2022-08" db="EMBL/GenBank/DDBJ databases">
        <title>A Global Phylogenomic Analysis of the Shiitake Genus Lentinula.</title>
        <authorList>
            <consortium name="DOE Joint Genome Institute"/>
            <person name="Sierra-Patev S."/>
            <person name="Min B."/>
            <person name="Naranjo-Ortiz M."/>
            <person name="Looney B."/>
            <person name="Konkel Z."/>
            <person name="Slot J.C."/>
            <person name="Sakamoto Y."/>
            <person name="Steenwyk J.L."/>
            <person name="Rokas A."/>
            <person name="Carro J."/>
            <person name="Camarero S."/>
            <person name="Ferreira P."/>
            <person name="Molpeceres G."/>
            <person name="Ruiz-Duenas F.J."/>
            <person name="Serrano A."/>
            <person name="Henrissat B."/>
            <person name="Drula E."/>
            <person name="Hughes K.W."/>
            <person name="Mata J.L."/>
            <person name="Ishikawa N.K."/>
            <person name="Vargas-Isla R."/>
            <person name="Ushijima S."/>
            <person name="Smith C.A."/>
            <person name="Ahrendt S."/>
            <person name="Andreopoulos W."/>
            <person name="He G."/>
            <person name="Labutti K."/>
            <person name="Lipzen A."/>
            <person name="Ng V."/>
            <person name="Riley R."/>
            <person name="Sandor L."/>
            <person name="Barry K."/>
            <person name="Martinez A.T."/>
            <person name="Xiao Y."/>
            <person name="Gibbons J.G."/>
            <person name="Terashima K."/>
            <person name="Grigoriev I.V."/>
            <person name="Hibbett D.S."/>
        </authorList>
    </citation>
    <scope>NUCLEOTIDE SEQUENCE</scope>
    <source>
        <strain evidence="2">JLM2183</strain>
    </source>
</reference>
<evidence type="ECO:0000313" key="2">
    <source>
        <dbReference type="EMBL" id="KAJ4482579.1"/>
    </source>
</evidence>
<evidence type="ECO:0000313" key="3">
    <source>
        <dbReference type="Proteomes" id="UP001150266"/>
    </source>
</evidence>
<dbReference type="Proteomes" id="UP001150266">
    <property type="component" value="Unassembled WGS sequence"/>
</dbReference>
<evidence type="ECO:0000256" key="1">
    <source>
        <dbReference type="SAM" id="SignalP"/>
    </source>
</evidence>
<dbReference type="AlphaFoldDB" id="A0A9W9AGY2"/>
<protein>
    <submittedName>
        <fullName evidence="2">Uncharacterized protein</fullName>
    </submittedName>
</protein>
<sequence>MLPVFTKVCGGVPHRITILSLLLSLSKLECVSCRFCGPRDGRLSTFPGILKLQTILDCRNRQTQNVPPSMSMDFDMTARYSGDGPSPAMYQHFSIFPGGQKRRHGYIVLEGTSVRSLCKLCQALLRHDGALLASLPLSSALFSLSVFVIAHETWAYYNRIETMPTLYPGLNLLLWQTSFTVLPVPQVYYYTQLVGTLVPLIWMLQDIIFSAIFSVHSVQ</sequence>
<dbReference type="EMBL" id="JAOTPV010000005">
    <property type="protein sequence ID" value="KAJ4482579.1"/>
    <property type="molecule type" value="Genomic_DNA"/>
</dbReference>
<accession>A0A9W9AGY2</accession>